<dbReference type="EMBL" id="CAADFU010000002">
    <property type="protein sequence ID" value="VFK39159.1"/>
    <property type="molecule type" value="Genomic_DNA"/>
</dbReference>
<proteinExistence type="predicted"/>
<dbReference type="PANTHER" id="PTHR38009:SF1">
    <property type="entry name" value="CONSERVED HYPOTHETICAL PHAGE TAIL PROTEIN"/>
    <property type="match status" value="1"/>
</dbReference>
<dbReference type="NCBIfam" id="TIGR02241">
    <property type="entry name" value="conserved hypothetical phage tail region protein"/>
    <property type="match status" value="1"/>
</dbReference>
<accession>A0A450Y4Q3</accession>
<protein>
    <submittedName>
        <fullName evidence="1">Conserved hypothetical phage tail region protein</fullName>
    </submittedName>
</protein>
<sequence>MATTKEEMKTAYPLPVYNYKVEIGGENVAFSEVSGLDITYETITHKESPGDDQTGLQVKHMPGQGTPANLTLKKGVVRGKSVSTLYKWISSIRLNQIDKKDVVIRLCDEEGKAVISWKVINAFPTVLEAPTFDASENEVAVESMELMADDVKIEES</sequence>
<name>A0A450Y4Q3_9GAMM</name>
<evidence type="ECO:0000313" key="3">
    <source>
        <dbReference type="EMBL" id="VFK77809.1"/>
    </source>
</evidence>
<evidence type="ECO:0000313" key="1">
    <source>
        <dbReference type="EMBL" id="VFK36487.1"/>
    </source>
</evidence>
<dbReference type="InterPro" id="IPR011747">
    <property type="entry name" value="CHP02241"/>
</dbReference>
<dbReference type="EMBL" id="CAADHB010000002">
    <property type="protein sequence ID" value="VFK77809.1"/>
    <property type="molecule type" value="Genomic_DNA"/>
</dbReference>
<organism evidence="1">
    <name type="scientific">Candidatus Kentrum sp. SD</name>
    <dbReference type="NCBI Taxonomy" id="2126332"/>
    <lineage>
        <taxon>Bacteria</taxon>
        <taxon>Pseudomonadati</taxon>
        <taxon>Pseudomonadota</taxon>
        <taxon>Gammaproteobacteria</taxon>
        <taxon>Candidatus Kentrum</taxon>
    </lineage>
</organism>
<dbReference type="AlphaFoldDB" id="A0A450Y4Q3"/>
<dbReference type="PANTHER" id="PTHR38009">
    <property type="entry name" value="CONSERVED HYPOTHETICAL PHAGE TAIL PROTEIN"/>
    <property type="match status" value="1"/>
</dbReference>
<dbReference type="EMBL" id="CAADFR010000002">
    <property type="protein sequence ID" value="VFK36487.1"/>
    <property type="molecule type" value="Genomic_DNA"/>
</dbReference>
<dbReference type="Pfam" id="PF06841">
    <property type="entry name" value="Phage_T4_gp19"/>
    <property type="match status" value="1"/>
</dbReference>
<dbReference type="InterPro" id="IPR010667">
    <property type="entry name" value="Phage_T4_Gp19"/>
</dbReference>
<gene>
    <name evidence="3" type="ORF">BECKSD772D_GA0070982_100223</name>
    <name evidence="2" type="ORF">BECKSD772E_GA0070983_100224</name>
    <name evidence="1" type="ORF">BECKSD772F_GA0070984_100224</name>
</gene>
<reference evidence="1" key="1">
    <citation type="submission" date="2019-02" db="EMBL/GenBank/DDBJ databases">
        <authorList>
            <person name="Gruber-Vodicka R. H."/>
            <person name="Seah K. B. B."/>
        </authorList>
    </citation>
    <scope>NUCLEOTIDE SEQUENCE</scope>
    <source>
        <strain evidence="3">BECK_S127</strain>
        <strain evidence="2">BECK_S1320</strain>
        <strain evidence="1">BECK_S1321</strain>
    </source>
</reference>
<dbReference type="GO" id="GO:0005198">
    <property type="term" value="F:structural molecule activity"/>
    <property type="evidence" value="ECO:0007669"/>
    <property type="project" value="InterPro"/>
</dbReference>
<evidence type="ECO:0000313" key="2">
    <source>
        <dbReference type="EMBL" id="VFK39159.1"/>
    </source>
</evidence>